<name>A0A4R5MH95_9SPHI</name>
<dbReference type="InterPro" id="IPR019109">
    <property type="entry name" value="MamF_MmsF"/>
</dbReference>
<comment type="caution">
    <text evidence="7">The sequence shown here is derived from an EMBL/GenBank/DDBJ whole genome shotgun (WGS) entry which is preliminary data.</text>
</comment>
<feature type="transmembrane region" description="Helical" evidence="6">
    <location>
        <begin position="67"/>
        <end position="86"/>
    </location>
</feature>
<dbReference type="RefSeq" id="WP_133263759.1">
    <property type="nucleotide sequence ID" value="NZ_SJCY01000016.1"/>
</dbReference>
<accession>A0A4R5MH95</accession>
<evidence type="ECO:0000256" key="1">
    <source>
        <dbReference type="ARBA" id="ARBA00004141"/>
    </source>
</evidence>
<organism evidence="7 8">
    <name type="scientific">Pedobacter changchengzhani</name>
    <dbReference type="NCBI Taxonomy" id="2529274"/>
    <lineage>
        <taxon>Bacteria</taxon>
        <taxon>Pseudomonadati</taxon>
        <taxon>Bacteroidota</taxon>
        <taxon>Sphingobacteriia</taxon>
        <taxon>Sphingobacteriales</taxon>
        <taxon>Sphingobacteriaceae</taxon>
        <taxon>Pedobacter</taxon>
    </lineage>
</organism>
<dbReference type="Proteomes" id="UP000295668">
    <property type="component" value="Unassembled WGS sequence"/>
</dbReference>
<dbReference type="Pfam" id="PF09685">
    <property type="entry name" value="MamF_MmsF"/>
    <property type="match status" value="1"/>
</dbReference>
<dbReference type="AlphaFoldDB" id="A0A4R5MH95"/>
<feature type="region of interest" description="Disordered" evidence="5">
    <location>
        <begin position="1"/>
        <end position="21"/>
    </location>
</feature>
<evidence type="ECO:0000256" key="3">
    <source>
        <dbReference type="ARBA" id="ARBA00022989"/>
    </source>
</evidence>
<keyword evidence="3 6" id="KW-1133">Transmembrane helix</keyword>
<feature type="transmembrane region" description="Helical" evidence="6">
    <location>
        <begin position="27"/>
        <end position="46"/>
    </location>
</feature>
<comment type="subcellular location">
    <subcellularLocation>
        <location evidence="1">Membrane</location>
        <topology evidence="1">Multi-pass membrane protein</topology>
    </subcellularLocation>
</comment>
<sequence>MEQNNPFNTNPNSNPNPNQITTDNGKTAGIISYFTIIGWLIAYFAMHKDNRTELGSFQLRQTLLFNIAAIVIGWGLGFVLGIAVMATGIYSLVYLLYIVQIGMFVIWIVGLIGAINGEKKPMPLIGEMAQTTFSSI</sequence>
<evidence type="ECO:0000256" key="6">
    <source>
        <dbReference type="SAM" id="Phobius"/>
    </source>
</evidence>
<keyword evidence="8" id="KW-1185">Reference proteome</keyword>
<evidence type="ECO:0000313" key="8">
    <source>
        <dbReference type="Proteomes" id="UP000295668"/>
    </source>
</evidence>
<gene>
    <name evidence="7" type="ORF">EZJ43_16155</name>
</gene>
<evidence type="ECO:0008006" key="9">
    <source>
        <dbReference type="Google" id="ProtNLM"/>
    </source>
</evidence>
<feature type="compositionally biased region" description="Low complexity" evidence="5">
    <location>
        <begin position="1"/>
        <end position="18"/>
    </location>
</feature>
<keyword evidence="2 6" id="KW-0812">Transmembrane</keyword>
<evidence type="ECO:0000256" key="4">
    <source>
        <dbReference type="ARBA" id="ARBA00023136"/>
    </source>
</evidence>
<reference evidence="7 8" key="1">
    <citation type="submission" date="2019-02" db="EMBL/GenBank/DDBJ databases">
        <title>Pedobacter sp. nov., a novel speices isolated from soil of pinguins habitat in Antarcitica.</title>
        <authorList>
            <person name="He R.-H."/>
        </authorList>
    </citation>
    <scope>NUCLEOTIDE SEQUENCE [LARGE SCALE GENOMIC DNA]</scope>
    <source>
        <strain evidence="7 8">E01020</strain>
    </source>
</reference>
<dbReference type="EMBL" id="SJCY01000016">
    <property type="protein sequence ID" value="TDG34888.1"/>
    <property type="molecule type" value="Genomic_DNA"/>
</dbReference>
<dbReference type="OrthoDB" id="6400719at2"/>
<evidence type="ECO:0000256" key="5">
    <source>
        <dbReference type="SAM" id="MobiDB-lite"/>
    </source>
</evidence>
<proteinExistence type="predicted"/>
<evidence type="ECO:0000256" key="2">
    <source>
        <dbReference type="ARBA" id="ARBA00022692"/>
    </source>
</evidence>
<keyword evidence="4 6" id="KW-0472">Membrane</keyword>
<evidence type="ECO:0000313" key="7">
    <source>
        <dbReference type="EMBL" id="TDG34888.1"/>
    </source>
</evidence>
<feature type="transmembrane region" description="Helical" evidence="6">
    <location>
        <begin position="92"/>
        <end position="115"/>
    </location>
</feature>
<protein>
    <recommendedName>
        <fullName evidence="9">DUF4870 domain-containing protein</fullName>
    </recommendedName>
</protein>